<dbReference type="Proteomes" id="UP001221924">
    <property type="component" value="Unassembled WGS sequence"/>
</dbReference>
<dbReference type="RefSeq" id="WP_149923982.1">
    <property type="nucleotide sequence ID" value="NZ_CAXKYC010000002.1"/>
</dbReference>
<dbReference type="EMBL" id="JARFID010000005">
    <property type="protein sequence ID" value="MDE8693894.1"/>
    <property type="molecule type" value="Genomic_DNA"/>
</dbReference>
<name>A0AAW6M2G4_9BACE</name>
<dbReference type="Pfam" id="PF08800">
    <property type="entry name" value="BT4734-like_N"/>
    <property type="match status" value="1"/>
</dbReference>
<sequence length="188" mass="21183">MKESIMSFFNAPITNKVPSGVCSVAGLHAYISSDSHLKELTQRVRADTENDKAFRGKKQTLLPYVTPAGIFSYCREQCIMLPSGDFVIDIDHLASVEEAMMWRDRLFADEVLQPDLAFVSPGAKGVKLFVPYRLNLTDTLEHSFDNALHTAWDYLEWRHGLKADTANADMSRACFLAYDAECKLKINN</sequence>
<comment type="caution">
    <text evidence="2">The sequence shown here is derived from an EMBL/GenBank/DDBJ whole genome shotgun (WGS) entry which is preliminary data.</text>
</comment>
<evidence type="ECO:0000259" key="1">
    <source>
        <dbReference type="Pfam" id="PF08800"/>
    </source>
</evidence>
<proteinExistence type="predicted"/>
<gene>
    <name evidence="2" type="ORF">PZH42_07235</name>
</gene>
<reference evidence="2" key="1">
    <citation type="submission" date="2023-03" db="EMBL/GenBank/DDBJ databases">
        <title>DFI Biobank Strains.</title>
        <authorList>
            <person name="Mostad J."/>
            <person name="Paddock L."/>
            <person name="Medina S."/>
            <person name="Waligurski E."/>
            <person name="Barat B."/>
            <person name="Smith R."/>
            <person name="Burgo V."/>
            <person name="Metcalfe C."/>
            <person name="Woodson C."/>
            <person name="Sundararajan A."/>
            <person name="Ramaswamy R."/>
            <person name="Lin H."/>
            <person name="Pamer E.G."/>
        </authorList>
    </citation>
    <scope>NUCLEOTIDE SEQUENCE</scope>
    <source>
        <strain evidence="2">DFI.9.5</strain>
    </source>
</reference>
<evidence type="ECO:0000313" key="3">
    <source>
        <dbReference type="Proteomes" id="UP001221924"/>
    </source>
</evidence>
<evidence type="ECO:0000313" key="2">
    <source>
        <dbReference type="EMBL" id="MDE8693894.1"/>
    </source>
</evidence>
<feature type="domain" description="BT4734-like N-terminal" evidence="1">
    <location>
        <begin position="58"/>
        <end position="182"/>
    </location>
</feature>
<protein>
    <submittedName>
        <fullName evidence="2">BT4734/BF3469 family protein</fullName>
    </submittedName>
</protein>
<dbReference type="InterPro" id="IPR014907">
    <property type="entry name" value="BT4734-like_N"/>
</dbReference>
<dbReference type="AlphaFoldDB" id="A0AAW6M2G4"/>
<organism evidence="2 3">
    <name type="scientific">Bacteroides cellulosilyticus</name>
    <dbReference type="NCBI Taxonomy" id="246787"/>
    <lineage>
        <taxon>Bacteria</taxon>
        <taxon>Pseudomonadati</taxon>
        <taxon>Bacteroidota</taxon>
        <taxon>Bacteroidia</taxon>
        <taxon>Bacteroidales</taxon>
        <taxon>Bacteroidaceae</taxon>
        <taxon>Bacteroides</taxon>
    </lineage>
</organism>
<accession>A0AAW6M2G4</accession>